<evidence type="ECO:0000313" key="1">
    <source>
        <dbReference type="EMBL" id="KAH1064631.1"/>
    </source>
</evidence>
<proteinExistence type="predicted"/>
<accession>A0A9D3UY97</accession>
<reference evidence="1 2" key="1">
    <citation type="journal article" date="2021" name="Plant Biotechnol. J.">
        <title>Multi-omics assisted identification of the key and species-specific regulatory components of drought-tolerant mechanisms in Gossypium stocksii.</title>
        <authorList>
            <person name="Yu D."/>
            <person name="Ke L."/>
            <person name="Zhang D."/>
            <person name="Wu Y."/>
            <person name="Sun Y."/>
            <person name="Mei J."/>
            <person name="Sun J."/>
            <person name="Sun Y."/>
        </authorList>
    </citation>
    <scope>NUCLEOTIDE SEQUENCE [LARGE SCALE GENOMIC DNA]</scope>
    <source>
        <strain evidence="2">cv. E1</strain>
        <tissue evidence="1">Leaf</tissue>
    </source>
</reference>
<evidence type="ECO:0000313" key="2">
    <source>
        <dbReference type="Proteomes" id="UP000828251"/>
    </source>
</evidence>
<dbReference type="Proteomes" id="UP000828251">
    <property type="component" value="Unassembled WGS sequence"/>
</dbReference>
<name>A0A9D3UY97_9ROSI</name>
<sequence>MPPNMLPPSLSRLYIKRCPLLKERCEKEKGKDWPNISHLRLFELTVNSLYEGALTEKTNVLPQVLHHENVNWSSSGFSRGLNVFVTSWSNFGL</sequence>
<dbReference type="EMBL" id="JAIQCV010000009">
    <property type="protein sequence ID" value="KAH1064631.1"/>
    <property type="molecule type" value="Genomic_DNA"/>
</dbReference>
<dbReference type="OrthoDB" id="998006at2759"/>
<comment type="caution">
    <text evidence="1">The sequence shown here is derived from an EMBL/GenBank/DDBJ whole genome shotgun (WGS) entry which is preliminary data.</text>
</comment>
<protein>
    <submittedName>
        <fullName evidence="1">Uncharacterized protein</fullName>
    </submittedName>
</protein>
<organism evidence="1 2">
    <name type="scientific">Gossypium stocksii</name>
    <dbReference type="NCBI Taxonomy" id="47602"/>
    <lineage>
        <taxon>Eukaryota</taxon>
        <taxon>Viridiplantae</taxon>
        <taxon>Streptophyta</taxon>
        <taxon>Embryophyta</taxon>
        <taxon>Tracheophyta</taxon>
        <taxon>Spermatophyta</taxon>
        <taxon>Magnoliopsida</taxon>
        <taxon>eudicotyledons</taxon>
        <taxon>Gunneridae</taxon>
        <taxon>Pentapetalae</taxon>
        <taxon>rosids</taxon>
        <taxon>malvids</taxon>
        <taxon>Malvales</taxon>
        <taxon>Malvaceae</taxon>
        <taxon>Malvoideae</taxon>
        <taxon>Gossypium</taxon>
    </lineage>
</organism>
<gene>
    <name evidence="1" type="ORF">J1N35_029618</name>
</gene>
<dbReference type="AlphaFoldDB" id="A0A9D3UY97"/>
<keyword evidence="2" id="KW-1185">Reference proteome</keyword>